<gene>
    <name evidence="3" type="primary">20213550</name>
    <name evidence="2" type="ORF">HELRODRAFT_63767</name>
</gene>
<dbReference type="EnsemblMetazoa" id="HelroT63767">
    <property type="protein sequence ID" value="HelroP63767"/>
    <property type="gene ID" value="HelroG63767"/>
</dbReference>
<evidence type="ECO:0000313" key="4">
    <source>
        <dbReference type="Proteomes" id="UP000015101"/>
    </source>
</evidence>
<dbReference type="EMBL" id="KB095811">
    <property type="protein sequence ID" value="ESO12043.1"/>
    <property type="molecule type" value="Genomic_DNA"/>
</dbReference>
<dbReference type="GeneID" id="20213550"/>
<sequence>FGRINGLLITAVTGLAHQTVNHSITFRAVNGVHTNGVENLWRCAKQKFKRMNGTCDAHVQSYLDEFMWMRTIGERKKRFQKALELIRHYYAV</sequence>
<dbReference type="EMBL" id="AMQM01000040">
    <property type="status" value="NOT_ANNOTATED_CDS"/>
    <property type="molecule type" value="Genomic_DNA"/>
</dbReference>
<dbReference type="Proteomes" id="UP000015101">
    <property type="component" value="Unassembled WGS sequence"/>
</dbReference>
<dbReference type="HOGENOM" id="CLU_044348_6_5_1"/>
<accession>T1FXK2</accession>
<protein>
    <recommendedName>
        <fullName evidence="1">ISXO2-like transposase domain-containing protein</fullName>
    </recommendedName>
</protein>
<dbReference type="OrthoDB" id="10062329at2759"/>
<reference evidence="3" key="3">
    <citation type="submission" date="2015-06" db="UniProtKB">
        <authorList>
            <consortium name="EnsemblMetazoa"/>
        </authorList>
    </citation>
    <scope>IDENTIFICATION</scope>
</reference>
<keyword evidence="4" id="KW-1185">Reference proteome</keyword>
<name>T1FXK2_HELRO</name>
<dbReference type="InterPro" id="IPR024445">
    <property type="entry name" value="Tnp_ISXO2-like"/>
</dbReference>
<proteinExistence type="predicted"/>
<dbReference type="InterPro" id="IPR053164">
    <property type="entry name" value="IS1016-like_transposase"/>
</dbReference>
<dbReference type="AlphaFoldDB" id="T1FXK2"/>
<reference evidence="4" key="1">
    <citation type="submission" date="2012-12" db="EMBL/GenBank/DDBJ databases">
        <authorList>
            <person name="Hellsten U."/>
            <person name="Grimwood J."/>
            <person name="Chapman J.A."/>
            <person name="Shapiro H."/>
            <person name="Aerts A."/>
            <person name="Otillar R.P."/>
            <person name="Terry A.Y."/>
            <person name="Boore J.L."/>
            <person name="Simakov O."/>
            <person name="Marletaz F."/>
            <person name="Cho S.-J."/>
            <person name="Edsinger-Gonzales E."/>
            <person name="Havlak P."/>
            <person name="Kuo D.-H."/>
            <person name="Larsson T."/>
            <person name="Lv J."/>
            <person name="Arendt D."/>
            <person name="Savage R."/>
            <person name="Osoegawa K."/>
            <person name="de Jong P."/>
            <person name="Lindberg D.R."/>
            <person name="Seaver E.C."/>
            <person name="Weisblat D.A."/>
            <person name="Putnam N.H."/>
            <person name="Grigoriev I.V."/>
            <person name="Rokhsar D.S."/>
        </authorList>
    </citation>
    <scope>NUCLEOTIDE SEQUENCE</scope>
</reference>
<dbReference type="PANTHER" id="PTHR47163">
    <property type="entry name" value="DDE_TNP_IS1595 DOMAIN-CONTAINING PROTEIN"/>
    <property type="match status" value="1"/>
</dbReference>
<dbReference type="PANTHER" id="PTHR47163:SF2">
    <property type="entry name" value="SI:DKEY-17M8.2"/>
    <property type="match status" value="1"/>
</dbReference>
<evidence type="ECO:0000259" key="1">
    <source>
        <dbReference type="Pfam" id="PF12762"/>
    </source>
</evidence>
<dbReference type="KEGG" id="hro:HELRODRAFT_63767"/>
<organism evidence="3 4">
    <name type="scientific">Helobdella robusta</name>
    <name type="common">Californian leech</name>
    <dbReference type="NCBI Taxonomy" id="6412"/>
    <lineage>
        <taxon>Eukaryota</taxon>
        <taxon>Metazoa</taxon>
        <taxon>Spiralia</taxon>
        <taxon>Lophotrochozoa</taxon>
        <taxon>Annelida</taxon>
        <taxon>Clitellata</taxon>
        <taxon>Hirudinea</taxon>
        <taxon>Rhynchobdellida</taxon>
        <taxon>Glossiphoniidae</taxon>
        <taxon>Helobdella</taxon>
    </lineage>
</organism>
<dbReference type="STRING" id="6412.T1FXK2"/>
<reference evidence="2 4" key="2">
    <citation type="journal article" date="2013" name="Nature">
        <title>Insights into bilaterian evolution from three spiralian genomes.</title>
        <authorList>
            <person name="Simakov O."/>
            <person name="Marletaz F."/>
            <person name="Cho S.J."/>
            <person name="Edsinger-Gonzales E."/>
            <person name="Havlak P."/>
            <person name="Hellsten U."/>
            <person name="Kuo D.H."/>
            <person name="Larsson T."/>
            <person name="Lv J."/>
            <person name="Arendt D."/>
            <person name="Savage R."/>
            <person name="Osoegawa K."/>
            <person name="de Jong P."/>
            <person name="Grimwood J."/>
            <person name="Chapman J.A."/>
            <person name="Shapiro H."/>
            <person name="Aerts A."/>
            <person name="Otillar R.P."/>
            <person name="Terry A.Y."/>
            <person name="Boore J.L."/>
            <person name="Grigoriev I.V."/>
            <person name="Lindberg D.R."/>
            <person name="Seaver E.C."/>
            <person name="Weisblat D.A."/>
            <person name="Putnam N.H."/>
            <person name="Rokhsar D.S."/>
        </authorList>
    </citation>
    <scope>NUCLEOTIDE SEQUENCE</scope>
</reference>
<dbReference type="InParanoid" id="T1FXK2"/>
<dbReference type="CTD" id="20213550"/>
<dbReference type="RefSeq" id="XP_009008763.1">
    <property type="nucleotide sequence ID" value="XM_009010515.1"/>
</dbReference>
<feature type="domain" description="ISXO2-like transposase" evidence="1">
    <location>
        <begin position="14"/>
        <end position="70"/>
    </location>
</feature>
<evidence type="ECO:0000313" key="3">
    <source>
        <dbReference type="EnsemblMetazoa" id="HelroP63767"/>
    </source>
</evidence>
<dbReference type="Pfam" id="PF12762">
    <property type="entry name" value="DDE_Tnp_IS1595"/>
    <property type="match status" value="1"/>
</dbReference>
<evidence type="ECO:0000313" key="2">
    <source>
        <dbReference type="EMBL" id="ESO12043.1"/>
    </source>
</evidence>